<dbReference type="GO" id="GO:0005524">
    <property type="term" value="F:ATP binding"/>
    <property type="evidence" value="ECO:0007669"/>
    <property type="project" value="UniProtKB-KW"/>
</dbReference>
<accession>A0A7G9W9V1</accession>
<dbReference type="CDD" id="cd03221">
    <property type="entry name" value="ABCF_EF-3"/>
    <property type="match status" value="2"/>
</dbReference>
<dbReference type="AlphaFoldDB" id="A0A7G9W9V1"/>
<protein>
    <submittedName>
        <fullName evidence="4">ABC-F type ribosomal protection protein</fullName>
    </submittedName>
</protein>
<dbReference type="RefSeq" id="WP_213165826.1">
    <property type="nucleotide sequence ID" value="NZ_CP058559.1"/>
</dbReference>
<name>A0A7G9W9V1_ALKCA</name>
<evidence type="ECO:0000256" key="2">
    <source>
        <dbReference type="ARBA" id="ARBA00022840"/>
    </source>
</evidence>
<dbReference type="InterPro" id="IPR003593">
    <property type="entry name" value="AAA+_ATPase"/>
</dbReference>
<dbReference type="EMBL" id="CP058559">
    <property type="protein sequence ID" value="QNO15463.1"/>
    <property type="molecule type" value="Genomic_DNA"/>
</dbReference>
<dbReference type="PROSITE" id="PS50893">
    <property type="entry name" value="ABC_TRANSPORTER_2"/>
    <property type="match status" value="2"/>
</dbReference>
<keyword evidence="5" id="KW-1185">Reference proteome</keyword>
<dbReference type="PANTHER" id="PTHR42855">
    <property type="entry name" value="ABC TRANSPORTER ATP-BINDING SUBUNIT"/>
    <property type="match status" value="1"/>
</dbReference>
<reference evidence="4 5" key="1">
    <citation type="submission" date="2020-07" db="EMBL/GenBank/DDBJ databases">
        <title>Alkalicella. sp. LB2 genome.</title>
        <authorList>
            <person name="Postec A."/>
            <person name="Quemeneur M."/>
        </authorList>
    </citation>
    <scope>NUCLEOTIDE SEQUENCE [LARGE SCALE GENOMIC DNA]</scope>
    <source>
        <strain evidence="4 5">LB2</strain>
    </source>
</reference>
<feature type="domain" description="ABC transporter" evidence="3">
    <location>
        <begin position="288"/>
        <end position="497"/>
    </location>
</feature>
<sequence length="543" mass="61583">MQTLSLNKIKKFYGDRLILDIDNLELYEGDKVGIVGINGSGKTTLLNIISGRELADEGTFNTHGKLSYITQLDSVHDDSCEHMLSRFTNKREYCETMSGGEKTRLKLATGLGKNASLVLMDEPTTNLDIKGIQLLEDELTKLTGTLLLVSHDRELLDKICNKVLEVKNGNVKLYNGNYSNYKYQKQLEEDYAAFEYESYVREKERLTKAMQEKAEKSSTMRKTPKRMGNSEARLHKMGNQKSKKNLDNAVKSIKTRLDQLEVKEKPRELKKTLVDINKKDEIHSKILIQGNNINKAFGSNVIFNNAEFNIPNKSKTVLVGDNGCGKSTLVKMIVQGEDCIKSSSKLKIGYFSQSLDILDESKTILENVMESSPHGESFTRTVLSRLLFTRDEVYKKVEVLSGGERVKVTFAKIFLQDINILILDEPTNFLDMATIEAIENALEDYQGTILAVSHDRRFLSSVASRVLHIGDKKINTYEGCYEEFIKSNQRTFVNDSYEDKILLENKIAQVIGQLSDPTLASDKKNELDREFMELTKKLRSTKL</sequence>
<keyword evidence="2" id="KW-0067">ATP-binding</keyword>
<dbReference type="Gene3D" id="3.40.50.300">
    <property type="entry name" value="P-loop containing nucleotide triphosphate hydrolases"/>
    <property type="match status" value="3"/>
</dbReference>
<evidence type="ECO:0000259" key="3">
    <source>
        <dbReference type="PROSITE" id="PS50893"/>
    </source>
</evidence>
<dbReference type="Pfam" id="PF00005">
    <property type="entry name" value="ABC_tran"/>
    <property type="match status" value="2"/>
</dbReference>
<dbReference type="InterPro" id="IPR003439">
    <property type="entry name" value="ABC_transporter-like_ATP-bd"/>
</dbReference>
<dbReference type="Proteomes" id="UP000516160">
    <property type="component" value="Chromosome"/>
</dbReference>
<dbReference type="KEGG" id="acae:HYG86_12145"/>
<dbReference type="GO" id="GO:0016887">
    <property type="term" value="F:ATP hydrolysis activity"/>
    <property type="evidence" value="ECO:0007669"/>
    <property type="project" value="InterPro"/>
</dbReference>
<evidence type="ECO:0000256" key="1">
    <source>
        <dbReference type="ARBA" id="ARBA00022741"/>
    </source>
</evidence>
<dbReference type="SUPFAM" id="SSF52540">
    <property type="entry name" value="P-loop containing nucleoside triphosphate hydrolases"/>
    <property type="match status" value="2"/>
</dbReference>
<dbReference type="PANTHER" id="PTHR42855:SF2">
    <property type="entry name" value="DRUG RESISTANCE ABC TRANSPORTER,ATP-BINDING PROTEIN"/>
    <property type="match status" value="1"/>
</dbReference>
<dbReference type="InterPro" id="IPR027417">
    <property type="entry name" value="P-loop_NTPase"/>
</dbReference>
<gene>
    <name evidence="4" type="primary">abc-f</name>
    <name evidence="4" type="ORF">HYG86_12145</name>
</gene>
<keyword evidence="1" id="KW-0547">Nucleotide-binding</keyword>
<dbReference type="SMART" id="SM00382">
    <property type="entry name" value="AAA"/>
    <property type="match status" value="2"/>
</dbReference>
<proteinExistence type="predicted"/>
<dbReference type="InterPro" id="IPR017871">
    <property type="entry name" value="ABC_transporter-like_CS"/>
</dbReference>
<feature type="domain" description="ABC transporter" evidence="3">
    <location>
        <begin position="4"/>
        <end position="193"/>
    </location>
</feature>
<organism evidence="4 5">
    <name type="scientific">Alkalicella caledoniensis</name>
    <dbReference type="NCBI Taxonomy" id="2731377"/>
    <lineage>
        <taxon>Bacteria</taxon>
        <taxon>Bacillati</taxon>
        <taxon>Bacillota</taxon>
        <taxon>Clostridia</taxon>
        <taxon>Eubacteriales</taxon>
        <taxon>Proteinivoracaceae</taxon>
        <taxon>Alkalicella</taxon>
    </lineage>
</organism>
<dbReference type="InterPro" id="IPR051309">
    <property type="entry name" value="ABCF_ATPase"/>
</dbReference>
<evidence type="ECO:0000313" key="5">
    <source>
        <dbReference type="Proteomes" id="UP000516160"/>
    </source>
</evidence>
<dbReference type="NCBIfam" id="NF000355">
    <property type="entry name" value="ribo_prot_ABC_F"/>
    <property type="match status" value="1"/>
</dbReference>
<evidence type="ECO:0000313" key="4">
    <source>
        <dbReference type="EMBL" id="QNO15463.1"/>
    </source>
</evidence>
<dbReference type="PROSITE" id="PS00211">
    <property type="entry name" value="ABC_TRANSPORTER_1"/>
    <property type="match status" value="2"/>
</dbReference>